<dbReference type="Gene3D" id="1.10.357.10">
    <property type="entry name" value="Tetracycline Repressor, domain 2"/>
    <property type="match status" value="1"/>
</dbReference>
<dbReference type="Pfam" id="PF00440">
    <property type="entry name" value="TetR_N"/>
    <property type="match status" value="1"/>
</dbReference>
<evidence type="ECO:0000259" key="4">
    <source>
        <dbReference type="PROSITE" id="PS50977"/>
    </source>
</evidence>
<accession>A0A3A3FXV3</accession>
<feature type="domain" description="HTH tetR-type" evidence="4">
    <location>
        <begin position="35"/>
        <end position="95"/>
    </location>
</feature>
<dbReference type="InterPro" id="IPR009057">
    <property type="entry name" value="Homeodomain-like_sf"/>
</dbReference>
<feature type="compositionally biased region" description="Basic and acidic residues" evidence="3">
    <location>
        <begin position="1"/>
        <end position="15"/>
    </location>
</feature>
<gene>
    <name evidence="5" type="ORF">D3878_02275</name>
</gene>
<evidence type="ECO:0000313" key="5">
    <source>
        <dbReference type="EMBL" id="RJG00544.1"/>
    </source>
</evidence>
<dbReference type="PRINTS" id="PR00455">
    <property type="entry name" value="HTHTETR"/>
</dbReference>
<dbReference type="PANTHER" id="PTHR43479">
    <property type="entry name" value="ACREF/ENVCD OPERON REPRESSOR-RELATED"/>
    <property type="match status" value="1"/>
</dbReference>
<reference evidence="6" key="1">
    <citation type="submission" date="2018-09" db="EMBL/GenBank/DDBJ databases">
        <authorList>
            <person name="Zhu H."/>
        </authorList>
    </citation>
    <scope>NUCLEOTIDE SEQUENCE [LARGE SCALE GENOMIC DNA]</scope>
    <source>
        <strain evidence="6">K1S02-23</strain>
    </source>
</reference>
<dbReference type="InterPro" id="IPR001647">
    <property type="entry name" value="HTH_TetR"/>
</dbReference>
<evidence type="ECO:0000256" key="2">
    <source>
        <dbReference type="PROSITE-ProRule" id="PRU00335"/>
    </source>
</evidence>
<keyword evidence="6" id="KW-1185">Reference proteome</keyword>
<feature type="DNA-binding region" description="H-T-H motif" evidence="2">
    <location>
        <begin position="58"/>
        <end position="77"/>
    </location>
</feature>
<feature type="region of interest" description="Disordered" evidence="3">
    <location>
        <begin position="1"/>
        <end position="27"/>
    </location>
</feature>
<dbReference type="GO" id="GO:0003677">
    <property type="term" value="F:DNA binding"/>
    <property type="evidence" value="ECO:0007669"/>
    <property type="project" value="UniProtKB-UniRule"/>
</dbReference>
<sequence length="239" mass="26961">MPARKERMMETKLAEKTAGAGVKAPRGRRRIEKSEQTREALLQAAAEVVGEKGFANASITLITQKAGVGQGTFYNYFNSRQEILDELMPAVGRNLLAYVKGKLTGGHSFAELEEQQFRAFFSFLQIAPKFFRILNEAYLFSPEGHDAHMKNVFDNYMRFLLRSHASGEFPGYEPRELEVIAQILMAARDYLAVNYTHEEGGAPKLPDFVADTYMKFVRYGLEGVPPQAQPKKRGEGRKE</sequence>
<dbReference type="Proteomes" id="UP000266327">
    <property type="component" value="Unassembled WGS sequence"/>
</dbReference>
<dbReference type="PROSITE" id="PS50977">
    <property type="entry name" value="HTH_TETR_2"/>
    <property type="match status" value="1"/>
</dbReference>
<dbReference type="InterPro" id="IPR050624">
    <property type="entry name" value="HTH-type_Tx_Regulator"/>
</dbReference>
<proteinExistence type="predicted"/>
<dbReference type="EMBL" id="QYUQ01000002">
    <property type="protein sequence ID" value="RJG00544.1"/>
    <property type="molecule type" value="Genomic_DNA"/>
</dbReference>
<keyword evidence="1 2" id="KW-0238">DNA-binding</keyword>
<evidence type="ECO:0000313" key="6">
    <source>
        <dbReference type="Proteomes" id="UP000266327"/>
    </source>
</evidence>
<dbReference type="SUPFAM" id="SSF46689">
    <property type="entry name" value="Homeodomain-like"/>
    <property type="match status" value="1"/>
</dbReference>
<dbReference type="AlphaFoldDB" id="A0A3A3FXV3"/>
<evidence type="ECO:0000256" key="1">
    <source>
        <dbReference type="ARBA" id="ARBA00023125"/>
    </source>
</evidence>
<dbReference type="PANTHER" id="PTHR43479:SF11">
    <property type="entry name" value="ACREF_ENVCD OPERON REPRESSOR-RELATED"/>
    <property type="match status" value="1"/>
</dbReference>
<organism evidence="5 6">
    <name type="scientific">Noviherbaspirillum sedimenti</name>
    <dbReference type="NCBI Taxonomy" id="2320865"/>
    <lineage>
        <taxon>Bacteria</taxon>
        <taxon>Pseudomonadati</taxon>
        <taxon>Pseudomonadota</taxon>
        <taxon>Betaproteobacteria</taxon>
        <taxon>Burkholderiales</taxon>
        <taxon>Oxalobacteraceae</taxon>
        <taxon>Noviherbaspirillum</taxon>
    </lineage>
</organism>
<protein>
    <submittedName>
        <fullName evidence="5">TetR/AcrR family transcriptional regulator</fullName>
    </submittedName>
</protein>
<evidence type="ECO:0000256" key="3">
    <source>
        <dbReference type="SAM" id="MobiDB-lite"/>
    </source>
</evidence>
<comment type="caution">
    <text evidence="5">The sequence shown here is derived from an EMBL/GenBank/DDBJ whole genome shotgun (WGS) entry which is preliminary data.</text>
</comment>
<name>A0A3A3FXV3_9BURK</name>